<evidence type="ECO:0000313" key="2">
    <source>
        <dbReference type="Proteomes" id="UP000054815"/>
    </source>
</evidence>
<gene>
    <name evidence="1" type="ORF">T4E_7926</name>
</gene>
<comment type="caution">
    <text evidence="1">The sequence shown here is derived from an EMBL/GenBank/DDBJ whole genome shotgun (WGS) entry which is preliminary data.</text>
</comment>
<evidence type="ECO:0000313" key="1">
    <source>
        <dbReference type="EMBL" id="KRX96931.1"/>
    </source>
</evidence>
<dbReference type="AlphaFoldDB" id="A0A0V0Y9J4"/>
<organism evidence="1 2">
    <name type="scientific">Trichinella pseudospiralis</name>
    <name type="common">Parasitic roundworm</name>
    <dbReference type="NCBI Taxonomy" id="6337"/>
    <lineage>
        <taxon>Eukaryota</taxon>
        <taxon>Metazoa</taxon>
        <taxon>Ecdysozoa</taxon>
        <taxon>Nematoda</taxon>
        <taxon>Enoplea</taxon>
        <taxon>Dorylaimia</taxon>
        <taxon>Trichinellida</taxon>
        <taxon>Trichinellidae</taxon>
        <taxon>Trichinella</taxon>
    </lineage>
</organism>
<accession>A0A0V0Y9J4</accession>
<dbReference type="Proteomes" id="UP000054815">
    <property type="component" value="Unassembled WGS sequence"/>
</dbReference>
<proteinExistence type="predicted"/>
<protein>
    <submittedName>
        <fullName evidence="1">Uncharacterized protein</fullName>
    </submittedName>
</protein>
<sequence length="118" mass="12928">MNATHAAADAGVGVPAASVSCSSRRCQVSRLIVRPICTINLLPAHHDPEYCNDYLYAVARRSRRPGQGLDQQNHHFKCASACVTLASIQVRSIQARVDPEQAAFTTRFYSISLFSSHL</sequence>
<dbReference type="EMBL" id="JYDU01000038">
    <property type="protein sequence ID" value="KRX96931.1"/>
    <property type="molecule type" value="Genomic_DNA"/>
</dbReference>
<name>A0A0V0Y9J4_TRIPS</name>
<reference evidence="1 2" key="1">
    <citation type="submission" date="2015-01" db="EMBL/GenBank/DDBJ databases">
        <title>Evolution of Trichinella species and genotypes.</title>
        <authorList>
            <person name="Korhonen P.K."/>
            <person name="Edoardo P."/>
            <person name="Giuseppe L.R."/>
            <person name="Gasser R.B."/>
        </authorList>
    </citation>
    <scope>NUCLEOTIDE SEQUENCE [LARGE SCALE GENOMIC DNA]</scope>
    <source>
        <strain evidence="1">ISS141</strain>
    </source>
</reference>